<evidence type="ECO:0000256" key="7">
    <source>
        <dbReference type="ARBA" id="ARBA00023186"/>
    </source>
</evidence>
<dbReference type="SUPFAM" id="SSF63887">
    <property type="entry name" value="P-domain of calnexin/calreticulin"/>
    <property type="match status" value="1"/>
</dbReference>
<keyword evidence="9" id="KW-1015">Disulfide bond</keyword>
<name>A0AAW1CI49_9HEMI</name>
<comment type="similarity">
    <text evidence="2 10">Belongs to the calreticulin family.</text>
</comment>
<dbReference type="EMBL" id="JAPXFL010000015">
    <property type="protein sequence ID" value="KAK9497258.1"/>
    <property type="molecule type" value="Genomic_DNA"/>
</dbReference>
<gene>
    <name evidence="12" type="ORF">O3M35_004611</name>
</gene>
<dbReference type="InterPro" id="IPR013320">
    <property type="entry name" value="ConA-like_dom_sf"/>
</dbReference>
<dbReference type="InterPro" id="IPR001580">
    <property type="entry name" value="Calret/calnex"/>
</dbReference>
<dbReference type="PROSITE" id="PS00804">
    <property type="entry name" value="CALRETICULIN_2"/>
    <property type="match status" value="1"/>
</dbReference>
<evidence type="ECO:0000313" key="13">
    <source>
        <dbReference type="Proteomes" id="UP001461498"/>
    </source>
</evidence>
<dbReference type="PROSITE" id="PS00805">
    <property type="entry name" value="CALRETICULIN_REPEAT"/>
    <property type="match status" value="2"/>
</dbReference>
<organism evidence="12 13">
    <name type="scientific">Rhynocoris fuscipes</name>
    <dbReference type="NCBI Taxonomy" id="488301"/>
    <lineage>
        <taxon>Eukaryota</taxon>
        <taxon>Metazoa</taxon>
        <taxon>Ecdysozoa</taxon>
        <taxon>Arthropoda</taxon>
        <taxon>Hexapoda</taxon>
        <taxon>Insecta</taxon>
        <taxon>Pterygota</taxon>
        <taxon>Neoptera</taxon>
        <taxon>Paraneoptera</taxon>
        <taxon>Hemiptera</taxon>
        <taxon>Heteroptera</taxon>
        <taxon>Panheteroptera</taxon>
        <taxon>Cimicomorpha</taxon>
        <taxon>Reduviidae</taxon>
        <taxon>Harpactorinae</taxon>
        <taxon>Harpactorini</taxon>
        <taxon>Rhynocoris</taxon>
    </lineage>
</organism>
<feature type="compositionally biased region" description="Basic and acidic residues" evidence="11">
    <location>
        <begin position="254"/>
        <end position="285"/>
    </location>
</feature>
<dbReference type="PRINTS" id="PR00626">
    <property type="entry name" value="CALRETICULIN"/>
</dbReference>
<comment type="function">
    <text evidence="8">Calcium-binding protein that interacts with newly synthesized monoglucosylated glycoproteins in the endoplasmic reticulum. It may act in assisting protein assembly and/or in the retention within the ER of unassembled protein subunits. It seems to play a major role in the quality control apparatus of the ER by the retention of incorrectly folded proteins. Required for embryogenesis and larval development under heat and ER stress conditions. May be important for germ cell development. Involved in neuronal necrotic cell death.</text>
</comment>
<evidence type="ECO:0000256" key="11">
    <source>
        <dbReference type="SAM" id="MobiDB-lite"/>
    </source>
</evidence>
<feature type="signal peptide" evidence="10">
    <location>
        <begin position="1"/>
        <end position="17"/>
    </location>
</feature>
<keyword evidence="3 10" id="KW-0812">Transmembrane</keyword>
<evidence type="ECO:0000313" key="12">
    <source>
        <dbReference type="EMBL" id="KAK9497258.1"/>
    </source>
</evidence>
<reference evidence="12 13" key="1">
    <citation type="submission" date="2022-12" db="EMBL/GenBank/DDBJ databases">
        <title>Chromosome-level genome assembly of true bugs.</title>
        <authorList>
            <person name="Ma L."/>
            <person name="Li H."/>
        </authorList>
    </citation>
    <scope>NUCLEOTIDE SEQUENCE [LARGE SCALE GENOMIC DNA]</scope>
    <source>
        <strain evidence="12">Lab_2022b</strain>
    </source>
</reference>
<dbReference type="AlphaFoldDB" id="A0AAW1CI49"/>
<feature type="chain" id="PRO_5043087493" description="Calnexin" evidence="10">
    <location>
        <begin position="18"/>
        <end position="562"/>
    </location>
</feature>
<dbReference type="Gene3D" id="2.60.120.200">
    <property type="match status" value="1"/>
</dbReference>
<keyword evidence="10" id="KW-0732">Signal</keyword>
<dbReference type="GO" id="GO:0036503">
    <property type="term" value="P:ERAD pathway"/>
    <property type="evidence" value="ECO:0007669"/>
    <property type="project" value="TreeGrafter"/>
</dbReference>
<dbReference type="GO" id="GO:0051082">
    <property type="term" value="F:unfolded protein binding"/>
    <property type="evidence" value="ECO:0007669"/>
    <property type="project" value="InterPro"/>
</dbReference>
<dbReference type="GO" id="GO:0005789">
    <property type="term" value="C:endoplasmic reticulum membrane"/>
    <property type="evidence" value="ECO:0007669"/>
    <property type="project" value="UniProtKB-SubCell"/>
</dbReference>
<proteinExistence type="inferred from homology"/>
<keyword evidence="7 10" id="KW-0143">Chaperone</keyword>
<evidence type="ECO:0000256" key="8">
    <source>
        <dbReference type="ARBA" id="ARBA00053392"/>
    </source>
</evidence>
<evidence type="ECO:0000256" key="10">
    <source>
        <dbReference type="RuleBase" id="RU362126"/>
    </source>
</evidence>
<feature type="region of interest" description="Disordered" evidence="11">
    <location>
        <begin position="240"/>
        <end position="312"/>
    </location>
</feature>
<dbReference type="InterPro" id="IPR009033">
    <property type="entry name" value="Calreticulin/calnexin_P_dom_sf"/>
</dbReference>
<dbReference type="InterPro" id="IPR018124">
    <property type="entry name" value="Calret/calnex_CS"/>
</dbReference>
<dbReference type="PANTHER" id="PTHR11073:SF1">
    <property type="entry name" value="CALNEXIN 14D-RELATED"/>
    <property type="match status" value="1"/>
</dbReference>
<feature type="transmembrane region" description="Helical" evidence="10">
    <location>
        <begin position="456"/>
        <end position="479"/>
    </location>
</feature>
<evidence type="ECO:0000256" key="9">
    <source>
        <dbReference type="PIRSR" id="PIRSR601580-3"/>
    </source>
</evidence>
<dbReference type="Pfam" id="PF00262">
    <property type="entry name" value="Calreticulin"/>
    <property type="match status" value="1"/>
</dbReference>
<sequence>MYLKLLIQLLFLCGYWGNEIRGEESSQDQTVLLNKLALENGAYFYDTFNEKTLNKWVISEAKKEGVDGEIALYDGDWTIDLPIKLQLKNDYGLVFKQKAKHRAIASLLRKDFIFDEKPFILQYEVLFQDGQECGGGYIKLISGNRNNIDLKKFHDKTPYSIMFGPDKCGTTNKIHFIFRHKNPLNGSYEEKHCIQPTKRFDEIFTDGKPHLFSLILHPDNSFKIFLDHEIINKGSLLTDFKPPVNPPSEIDDPNDVKPENWDERELIPDPDAVKPEDWDESEPHMIPDPTAVKPENWLDNEPPFIRDPSAEKPHDWDNDMDGEWEAPLVPNPACEEAAGCGEWTPPKINNPAYKGKWTPPLIKNPDYKGKWSPRKIPNKDYFVDQFPFKMDPIAAVGFELWSMSANILFDNILITDSEEFANQWAKETFTQKLNKIEESADTLMSKFIAYSNKYPWLWAMYTIVLLVLITLFVHCCFWSNKDDGYEHKKDDEPQPDDAEIPSTDEQNDSSNIETGISSSGDENVDKKESDSKDDENDDNNADDGKTEVLDDTGDISSKKNKN</sequence>
<accession>A0AAW1CI49</accession>
<dbReference type="FunFam" id="2.60.120.200:FF:000011">
    <property type="entry name" value="Probable calnexin"/>
    <property type="match status" value="1"/>
</dbReference>
<dbReference type="PANTHER" id="PTHR11073">
    <property type="entry name" value="CALRETICULIN AND CALNEXIN"/>
    <property type="match status" value="1"/>
</dbReference>
<keyword evidence="6 10" id="KW-0472">Membrane</keyword>
<evidence type="ECO:0000256" key="1">
    <source>
        <dbReference type="ARBA" id="ARBA00004115"/>
    </source>
</evidence>
<evidence type="ECO:0000256" key="2">
    <source>
        <dbReference type="ARBA" id="ARBA00010983"/>
    </source>
</evidence>
<feature type="region of interest" description="Disordered" evidence="11">
    <location>
        <begin position="486"/>
        <end position="562"/>
    </location>
</feature>
<comment type="caution">
    <text evidence="12">The sequence shown here is derived from an EMBL/GenBank/DDBJ whole genome shotgun (WGS) entry which is preliminary data.</text>
</comment>
<keyword evidence="13" id="KW-1185">Reference proteome</keyword>
<dbReference type="Proteomes" id="UP001461498">
    <property type="component" value="Unassembled WGS sequence"/>
</dbReference>
<feature type="disulfide bond" evidence="9">
    <location>
        <begin position="133"/>
        <end position="168"/>
    </location>
</feature>
<keyword evidence="4 10" id="KW-0256">Endoplasmic reticulum</keyword>
<keyword evidence="5 10" id="KW-1133">Transmembrane helix</keyword>
<feature type="compositionally biased region" description="Polar residues" evidence="11">
    <location>
        <begin position="508"/>
        <end position="520"/>
    </location>
</feature>
<dbReference type="GO" id="GO:0005509">
    <property type="term" value="F:calcium ion binding"/>
    <property type="evidence" value="ECO:0007669"/>
    <property type="project" value="InterPro"/>
</dbReference>
<evidence type="ECO:0000256" key="3">
    <source>
        <dbReference type="ARBA" id="ARBA00022692"/>
    </source>
</evidence>
<evidence type="ECO:0000256" key="5">
    <source>
        <dbReference type="ARBA" id="ARBA00022989"/>
    </source>
</evidence>
<dbReference type="SUPFAM" id="SSF49899">
    <property type="entry name" value="Concanavalin A-like lectins/glucanases"/>
    <property type="match status" value="1"/>
</dbReference>
<protein>
    <recommendedName>
        <fullName evidence="14">Calnexin</fullName>
    </recommendedName>
</protein>
<comment type="subcellular location">
    <subcellularLocation>
        <location evidence="1">Endoplasmic reticulum membrane</location>
        <topology evidence="1">Single-pass type I membrane protein</topology>
    </subcellularLocation>
</comment>
<dbReference type="Gene3D" id="2.10.250.10">
    <property type="entry name" value="Calreticulin/calnexin, P domain"/>
    <property type="match status" value="1"/>
</dbReference>
<evidence type="ECO:0008006" key="14">
    <source>
        <dbReference type="Google" id="ProtNLM"/>
    </source>
</evidence>
<dbReference type="GO" id="GO:0006457">
    <property type="term" value="P:protein folding"/>
    <property type="evidence" value="ECO:0007669"/>
    <property type="project" value="InterPro"/>
</dbReference>
<evidence type="ECO:0000256" key="4">
    <source>
        <dbReference type="ARBA" id="ARBA00022824"/>
    </source>
</evidence>
<evidence type="ECO:0000256" key="6">
    <source>
        <dbReference type="ARBA" id="ARBA00023136"/>
    </source>
</evidence>
<dbReference type="FunFam" id="2.10.250.10:FF:000001">
    <property type="entry name" value="Calnexin homolog"/>
    <property type="match status" value="1"/>
</dbReference>
<feature type="compositionally biased region" description="Acidic residues" evidence="11">
    <location>
        <begin position="531"/>
        <end position="541"/>
    </location>
</feature>